<name>A0A194URI2_CYTMA</name>
<dbReference type="AlphaFoldDB" id="A0A194URI2"/>
<evidence type="ECO:0000313" key="1">
    <source>
        <dbReference type="EMBL" id="KUI54285.1"/>
    </source>
</evidence>
<dbReference type="EMBL" id="KN714672">
    <property type="protein sequence ID" value="KUI54285.1"/>
    <property type="molecule type" value="Genomic_DNA"/>
</dbReference>
<dbReference type="Proteomes" id="UP000078576">
    <property type="component" value="Unassembled WGS sequence"/>
</dbReference>
<keyword evidence="2" id="KW-1185">Reference proteome</keyword>
<sequence length="101" mass="10840">MSGGMGFLSLSSGLVPLISDLEIEIRGELRPVEVLLAVYDQSDLNTETCPHMHLRPEEMDLQQTYQKAPAIPGHNILRFQASAASLQSLVSGSSTAVTSSV</sequence>
<protein>
    <submittedName>
        <fullName evidence="1">Uncharacterized protein</fullName>
    </submittedName>
</protein>
<reference evidence="2" key="1">
    <citation type="submission" date="2014-12" db="EMBL/GenBank/DDBJ databases">
        <title>Genome Sequence of Valsa Canker Pathogens Uncovers a Specific Adaption of Colonization on Woody Bark.</title>
        <authorList>
            <person name="Yin Z."/>
            <person name="Liu H."/>
            <person name="Gao X."/>
            <person name="Li Z."/>
            <person name="Song N."/>
            <person name="Ke X."/>
            <person name="Dai Q."/>
            <person name="Wu Y."/>
            <person name="Sun Y."/>
            <person name="Xu J.-R."/>
            <person name="Kang Z.K."/>
            <person name="Wang L."/>
            <person name="Huang L."/>
        </authorList>
    </citation>
    <scope>NUCLEOTIDE SEQUENCE [LARGE SCALE GENOMIC DNA]</scope>
    <source>
        <strain evidence="2">SXYL134</strain>
    </source>
</reference>
<organism evidence="1 2">
    <name type="scientific">Cytospora mali</name>
    <name type="common">Apple Valsa canker fungus</name>
    <name type="synonym">Valsa mali</name>
    <dbReference type="NCBI Taxonomy" id="578113"/>
    <lineage>
        <taxon>Eukaryota</taxon>
        <taxon>Fungi</taxon>
        <taxon>Dikarya</taxon>
        <taxon>Ascomycota</taxon>
        <taxon>Pezizomycotina</taxon>
        <taxon>Sordariomycetes</taxon>
        <taxon>Sordariomycetidae</taxon>
        <taxon>Diaporthales</taxon>
        <taxon>Cytosporaceae</taxon>
        <taxon>Cytospora</taxon>
    </lineage>
</organism>
<proteinExistence type="predicted"/>
<accession>A0A194URI2</accession>
<evidence type="ECO:0000313" key="2">
    <source>
        <dbReference type="Proteomes" id="UP000078576"/>
    </source>
</evidence>
<gene>
    <name evidence="1" type="ORF">VP1G_01566</name>
</gene>